<name>A0A843XRN8_COLES</name>
<dbReference type="Pfam" id="PF25019">
    <property type="entry name" value="LRR_R13L1-DRL21"/>
    <property type="match status" value="1"/>
</dbReference>
<dbReference type="PRINTS" id="PR00364">
    <property type="entry name" value="DISEASERSIST"/>
</dbReference>
<evidence type="ECO:0000313" key="7">
    <source>
        <dbReference type="EMBL" id="MQM22658.1"/>
    </source>
</evidence>
<dbReference type="SUPFAM" id="SSF52540">
    <property type="entry name" value="P-loop containing nucleoside triphosphate hydrolases"/>
    <property type="match status" value="1"/>
</dbReference>
<dbReference type="Pfam" id="PF23559">
    <property type="entry name" value="WHD_DRP"/>
    <property type="match status" value="1"/>
</dbReference>
<gene>
    <name evidence="7" type="ORF">Taro_055714</name>
</gene>
<dbReference type="EMBL" id="NMUH01013547">
    <property type="protein sequence ID" value="MQM22658.1"/>
    <property type="molecule type" value="Genomic_DNA"/>
</dbReference>
<dbReference type="Gene3D" id="1.10.10.10">
    <property type="entry name" value="Winged helix-like DNA-binding domain superfamily/Winged helix DNA-binding domain"/>
    <property type="match status" value="1"/>
</dbReference>
<organism evidence="7 8">
    <name type="scientific">Colocasia esculenta</name>
    <name type="common">Wild taro</name>
    <name type="synonym">Arum esculentum</name>
    <dbReference type="NCBI Taxonomy" id="4460"/>
    <lineage>
        <taxon>Eukaryota</taxon>
        <taxon>Viridiplantae</taxon>
        <taxon>Streptophyta</taxon>
        <taxon>Embryophyta</taxon>
        <taxon>Tracheophyta</taxon>
        <taxon>Spermatophyta</taxon>
        <taxon>Magnoliopsida</taxon>
        <taxon>Liliopsida</taxon>
        <taxon>Araceae</taxon>
        <taxon>Aroideae</taxon>
        <taxon>Colocasieae</taxon>
        <taxon>Colocasia</taxon>
    </lineage>
</organism>
<protein>
    <recommendedName>
        <fullName evidence="9">NB-ARC domain-containing protein</fullName>
    </recommendedName>
</protein>
<dbReference type="PANTHER" id="PTHR36766:SF70">
    <property type="entry name" value="DISEASE RESISTANCE PROTEIN RGA4"/>
    <property type="match status" value="1"/>
</dbReference>
<dbReference type="OrthoDB" id="2973320at2759"/>
<keyword evidence="1" id="KW-0433">Leucine-rich repeat</keyword>
<dbReference type="Proteomes" id="UP000652761">
    <property type="component" value="Unassembled WGS sequence"/>
</dbReference>
<accession>A0A843XRN8</accession>
<dbReference type="GO" id="GO:0043531">
    <property type="term" value="F:ADP binding"/>
    <property type="evidence" value="ECO:0007669"/>
    <property type="project" value="InterPro"/>
</dbReference>
<dbReference type="Gene3D" id="3.80.10.10">
    <property type="entry name" value="Ribonuclease Inhibitor"/>
    <property type="match status" value="3"/>
</dbReference>
<keyword evidence="8" id="KW-1185">Reference proteome</keyword>
<dbReference type="Gene3D" id="1.10.8.430">
    <property type="entry name" value="Helical domain of apoptotic protease-activating factors"/>
    <property type="match status" value="1"/>
</dbReference>
<evidence type="ECO:0000313" key="8">
    <source>
        <dbReference type="Proteomes" id="UP000652761"/>
    </source>
</evidence>
<evidence type="ECO:0008006" key="9">
    <source>
        <dbReference type="Google" id="ProtNLM"/>
    </source>
</evidence>
<dbReference type="InterPro" id="IPR042197">
    <property type="entry name" value="Apaf_helical"/>
</dbReference>
<evidence type="ECO:0000256" key="2">
    <source>
        <dbReference type="ARBA" id="ARBA00022737"/>
    </source>
</evidence>
<evidence type="ECO:0000259" key="5">
    <source>
        <dbReference type="Pfam" id="PF23559"/>
    </source>
</evidence>
<evidence type="ECO:0000256" key="3">
    <source>
        <dbReference type="ARBA" id="ARBA00022821"/>
    </source>
</evidence>
<feature type="domain" description="Disease resistance protein winged helix" evidence="5">
    <location>
        <begin position="203"/>
        <end position="228"/>
    </location>
</feature>
<reference evidence="7" key="1">
    <citation type="submission" date="2017-07" db="EMBL/GenBank/DDBJ databases">
        <title>Taro Niue Genome Assembly and Annotation.</title>
        <authorList>
            <person name="Atibalentja N."/>
            <person name="Keating K."/>
            <person name="Fields C.J."/>
        </authorList>
    </citation>
    <scope>NUCLEOTIDE SEQUENCE</scope>
    <source>
        <strain evidence="7">Niue_2</strain>
        <tissue evidence="7">Leaf</tissue>
    </source>
</reference>
<dbReference type="InterPro" id="IPR056789">
    <property type="entry name" value="LRR_R13L1-DRL21"/>
</dbReference>
<dbReference type="InterPro" id="IPR027417">
    <property type="entry name" value="P-loop_NTPase"/>
</dbReference>
<dbReference type="Gene3D" id="3.40.50.300">
    <property type="entry name" value="P-loop containing nucleotide triphosphate hydrolases"/>
    <property type="match status" value="1"/>
</dbReference>
<feature type="domain" description="R13L1/DRL21-like LRR repeat region" evidence="6">
    <location>
        <begin position="424"/>
        <end position="550"/>
    </location>
</feature>
<dbReference type="Pfam" id="PF00931">
    <property type="entry name" value="NB-ARC"/>
    <property type="match status" value="1"/>
</dbReference>
<keyword evidence="2" id="KW-0677">Repeat</keyword>
<comment type="caution">
    <text evidence="7">The sequence shown here is derived from an EMBL/GenBank/DDBJ whole genome shotgun (WGS) entry which is preliminary data.</text>
</comment>
<proteinExistence type="predicted"/>
<evidence type="ECO:0000259" key="4">
    <source>
        <dbReference type="Pfam" id="PF00931"/>
    </source>
</evidence>
<dbReference type="SUPFAM" id="SSF52058">
    <property type="entry name" value="L domain-like"/>
    <property type="match status" value="1"/>
</dbReference>
<dbReference type="InterPro" id="IPR036388">
    <property type="entry name" value="WH-like_DNA-bd_sf"/>
</dbReference>
<dbReference type="AlphaFoldDB" id="A0A843XRN8"/>
<sequence length="905" mass="101150">MCMGEKFEPKRIIKLIVGATDSTSTLEDLQSCLLQKLRKEGFLIILDDVWSEDYGQWKQILPPLMQGGGKEGGAVVFTTRSHKVAAAAGANTEGASLMGLPEEDCWQIFEKRAFGVGGSSAATHSDLRNVGKEIVKKLNGVPLAVMAVAGFLRETPEESRWMNVLASLSWPLSQGVLPVLKLRIRPYHHLPPPLKQCFAYCSVFPKDYVFDRSKLVQMWIAQSYIPPQRVPHGDGYQMHDLMHDLARWVSNEESHIMGEDGSSAREPNKVFHVSLSNDSVCYFKTKPYVHDPSSSVTVLEIPRHLFDEHLRRIRVLCLSYCDVEELPDSVGELKHLRYLDLSFTKIGLLPKSICDLWNLQTLRILNSELTMVLVELPRGMSKLVNLRHLNLHQDLVGNIPGIGKLSSLQELKVFYVGHEDGHRITELKDLVQLGGDLSIRNLENVESKDAAAQANLKNKLYIDELGLEWPGNWDANTRNVELETEVLEGLQPPPNLRTLRVFNNGGLRHPAWMSGKLPHSLRSISLHGCRNWPCLPPLGCLPYLKVLEIGGAGVKQVGHEVYGTVAYRGVRAVFPDLEELEIYDMVEWEAWEGVAAATATAGEETTTALFPALRRLHIRNCPKLRGIPHLPPSLAELKLHKMGLRKLPEIPPCADHGAPRASFLSKLEIHFCPSLESIATSLLRSLTSLMELEIRGCGELASVNFHFHHLRCLKNLTITDCPKLAQEEKDEEEPCSSSLPPPLPSPATASSVLPPYLELLTSDNSSVLERRLLQQEHTVLQNLLIKNSSCVPGGLRGLRSLSILTLMECPQLQSLPELQHLSNLGRLWVQDCPQLQSLPLLRGLSQLTKLCVERCPKVQSLPEGELPATVKHLRIKGCPGLKERCQREIGEDWPKIAHVPYKFIF</sequence>
<dbReference type="InterPro" id="IPR058922">
    <property type="entry name" value="WHD_DRP"/>
</dbReference>
<keyword evidence="3" id="KW-0611">Plant defense</keyword>
<dbReference type="InterPro" id="IPR002182">
    <property type="entry name" value="NB-ARC"/>
</dbReference>
<evidence type="ECO:0000256" key="1">
    <source>
        <dbReference type="ARBA" id="ARBA00022614"/>
    </source>
</evidence>
<dbReference type="PANTHER" id="PTHR36766">
    <property type="entry name" value="PLANT BROAD-SPECTRUM MILDEW RESISTANCE PROTEIN RPW8"/>
    <property type="match status" value="1"/>
</dbReference>
<dbReference type="GO" id="GO:0006952">
    <property type="term" value="P:defense response"/>
    <property type="evidence" value="ECO:0007669"/>
    <property type="project" value="UniProtKB-KW"/>
</dbReference>
<dbReference type="SUPFAM" id="SSF52047">
    <property type="entry name" value="RNI-like"/>
    <property type="match status" value="1"/>
</dbReference>
<dbReference type="InterPro" id="IPR032675">
    <property type="entry name" value="LRR_dom_sf"/>
</dbReference>
<feature type="domain" description="NB-ARC" evidence="4">
    <location>
        <begin position="27"/>
        <end position="114"/>
    </location>
</feature>
<evidence type="ECO:0000259" key="6">
    <source>
        <dbReference type="Pfam" id="PF25019"/>
    </source>
</evidence>